<name>A0A7I8E589_9FIRM</name>
<reference evidence="3" key="1">
    <citation type="submission" date="2020-09" db="EMBL/GenBank/DDBJ databases">
        <title>Complete genome sequencing of Faecalibacillus intestinalis strain 14EGH31.</title>
        <authorList>
            <person name="Sakamoto M."/>
            <person name="Murakami T."/>
            <person name="Mori H."/>
        </authorList>
    </citation>
    <scope>NUCLEOTIDE SEQUENCE [LARGE SCALE GENOMIC DNA]</scope>
    <source>
        <strain evidence="3">14EGH31</strain>
    </source>
</reference>
<dbReference type="InterPro" id="IPR040788">
    <property type="entry name" value="HEPN_MAE_28990"/>
</dbReference>
<dbReference type="EMBL" id="AP024085">
    <property type="protein sequence ID" value="BCL59223.1"/>
    <property type="molecule type" value="Genomic_DNA"/>
</dbReference>
<dbReference type="AlphaFoldDB" id="A0A7I8E589"/>
<proteinExistence type="predicted"/>
<evidence type="ECO:0000313" key="2">
    <source>
        <dbReference type="EMBL" id="BCL59223.1"/>
    </source>
</evidence>
<dbReference type="Pfam" id="PF18737">
    <property type="entry name" value="HEPN_MAE_28990"/>
    <property type="match status" value="1"/>
</dbReference>
<evidence type="ECO:0000313" key="3">
    <source>
        <dbReference type="Proteomes" id="UP000593842"/>
    </source>
</evidence>
<organism evidence="2 3">
    <name type="scientific">Faecalibacillus intestinalis</name>
    <dbReference type="NCBI Taxonomy" id="1982626"/>
    <lineage>
        <taxon>Bacteria</taxon>
        <taxon>Bacillati</taxon>
        <taxon>Bacillota</taxon>
        <taxon>Erysipelotrichia</taxon>
        <taxon>Erysipelotrichales</taxon>
        <taxon>Coprobacillaceae</taxon>
        <taxon>Faecalibacillus</taxon>
    </lineage>
</organism>
<sequence>MQSVIDDFDERKQEIEEYYSALEELYVSKNITNNDEKYLDDAFLKMLKSNAILMIYNLVESTIMSAILKIYDSFFQQELTYNMVRKEIQDIWFSYKFNQVYDKNAHFNSYRGKAKEIIDFVLDNKILKLDRKATDISGNLDAQKIRDICNNHGIIIHLDPQCRGGEILKEVKEERNNLAHGTISFVECGRNYSIDDLKKIKNETECFLENILEGMKDYYENQLYLKAHE</sequence>
<protein>
    <recommendedName>
        <fullName evidence="1">MAE-28990/MAE-18760-like HEPN domain-containing protein</fullName>
    </recommendedName>
</protein>
<evidence type="ECO:0000259" key="1">
    <source>
        <dbReference type="Pfam" id="PF18737"/>
    </source>
</evidence>
<dbReference type="Proteomes" id="UP000593842">
    <property type="component" value="Chromosome"/>
</dbReference>
<accession>A0A7I8E589</accession>
<dbReference type="KEGG" id="fit:Fi14EGH31_29350"/>
<dbReference type="GeneID" id="70581363"/>
<gene>
    <name evidence="2" type="ORF">Fi14EGH31_29350</name>
</gene>
<feature type="domain" description="MAE-28990/MAE-18760-like HEPN" evidence="1">
    <location>
        <begin position="3"/>
        <end position="224"/>
    </location>
</feature>
<dbReference type="RefSeq" id="WP_117844672.1">
    <property type="nucleotide sequence ID" value="NZ_AP024085.1"/>
</dbReference>